<dbReference type="InterPro" id="IPR009057">
    <property type="entry name" value="Homeodomain-like_sf"/>
</dbReference>
<sequence>MSSVSETKSERIPAAQRREQILDAAAKVFGERGYAATTTDQVAQAAGISQPYVVRMFGSKEKLFCELLLRARERLEERMRAALARPEVQALDVTERKKFLGRAYVDLVDEGDIVLPLMQGFLLGHDPVIGKYAREGFLVIYRILRDEAGFAPEDVRDFLAGGMLLNTLLTLQMTQLYDSDDTAHELLGCAFGDKLGPVLAARNAS</sequence>
<dbReference type="InterPro" id="IPR001647">
    <property type="entry name" value="HTH_TetR"/>
</dbReference>
<dbReference type="EMBL" id="CP032624">
    <property type="protein sequence ID" value="AYG04484.1"/>
    <property type="molecule type" value="Genomic_DNA"/>
</dbReference>
<dbReference type="AlphaFoldDB" id="A0A387BQY5"/>
<gene>
    <name evidence="6" type="ORF">D7I44_13735</name>
</gene>
<evidence type="ECO:0000256" key="4">
    <source>
        <dbReference type="PROSITE-ProRule" id="PRU00335"/>
    </source>
</evidence>
<evidence type="ECO:0000313" key="7">
    <source>
        <dbReference type="Proteomes" id="UP000275069"/>
    </source>
</evidence>
<dbReference type="PRINTS" id="PR00455">
    <property type="entry name" value="HTHTETR"/>
</dbReference>
<proteinExistence type="predicted"/>
<protein>
    <submittedName>
        <fullName evidence="6">TetR/AcrR family transcriptional regulator</fullName>
    </submittedName>
</protein>
<evidence type="ECO:0000256" key="2">
    <source>
        <dbReference type="ARBA" id="ARBA00023125"/>
    </source>
</evidence>
<keyword evidence="1" id="KW-0805">Transcription regulation</keyword>
<evidence type="ECO:0000259" key="5">
    <source>
        <dbReference type="PROSITE" id="PS50977"/>
    </source>
</evidence>
<reference evidence="6 7" key="1">
    <citation type="submission" date="2018-09" db="EMBL/GenBank/DDBJ databases">
        <title>Genome sequencing of strain 2DFW10M-5.</title>
        <authorList>
            <person name="Heo J."/>
            <person name="Kim S.-J."/>
            <person name="Kwon S.-W."/>
        </authorList>
    </citation>
    <scope>NUCLEOTIDE SEQUENCE [LARGE SCALE GENOMIC DNA]</scope>
    <source>
        <strain evidence="6 7">2DFW10M-5</strain>
    </source>
</reference>
<dbReference type="Proteomes" id="UP000275069">
    <property type="component" value="Chromosome"/>
</dbReference>
<evidence type="ECO:0000313" key="6">
    <source>
        <dbReference type="EMBL" id="AYG04484.1"/>
    </source>
</evidence>
<dbReference type="Pfam" id="PF00440">
    <property type="entry name" value="TetR_N"/>
    <property type="match status" value="1"/>
</dbReference>
<dbReference type="InterPro" id="IPR050109">
    <property type="entry name" value="HTH-type_TetR-like_transc_reg"/>
</dbReference>
<evidence type="ECO:0000256" key="1">
    <source>
        <dbReference type="ARBA" id="ARBA00023015"/>
    </source>
</evidence>
<dbReference type="PROSITE" id="PS50977">
    <property type="entry name" value="HTH_TETR_2"/>
    <property type="match status" value="1"/>
</dbReference>
<dbReference type="GO" id="GO:0000976">
    <property type="term" value="F:transcription cis-regulatory region binding"/>
    <property type="evidence" value="ECO:0007669"/>
    <property type="project" value="TreeGrafter"/>
</dbReference>
<feature type="domain" description="HTH tetR-type" evidence="5">
    <location>
        <begin position="15"/>
        <end position="75"/>
    </location>
</feature>
<keyword evidence="2 4" id="KW-0238">DNA-binding</keyword>
<dbReference type="KEGG" id="gry:D7I44_13735"/>
<keyword evidence="3" id="KW-0804">Transcription</keyword>
<keyword evidence="7" id="KW-1185">Reference proteome</keyword>
<accession>A0A387BQY5</accession>
<dbReference type="PANTHER" id="PTHR30055">
    <property type="entry name" value="HTH-TYPE TRANSCRIPTIONAL REGULATOR RUTR"/>
    <property type="match status" value="1"/>
</dbReference>
<organism evidence="6 7">
    <name type="scientific">Gryllotalpicola protaetiae</name>
    <dbReference type="NCBI Taxonomy" id="2419771"/>
    <lineage>
        <taxon>Bacteria</taxon>
        <taxon>Bacillati</taxon>
        <taxon>Actinomycetota</taxon>
        <taxon>Actinomycetes</taxon>
        <taxon>Micrococcales</taxon>
        <taxon>Microbacteriaceae</taxon>
        <taxon>Gryllotalpicola</taxon>
    </lineage>
</organism>
<dbReference type="OrthoDB" id="3691941at2"/>
<dbReference type="SUPFAM" id="SSF46689">
    <property type="entry name" value="Homeodomain-like"/>
    <property type="match status" value="1"/>
</dbReference>
<dbReference type="Gene3D" id="1.10.357.10">
    <property type="entry name" value="Tetracycline Repressor, domain 2"/>
    <property type="match status" value="1"/>
</dbReference>
<evidence type="ECO:0000256" key="3">
    <source>
        <dbReference type="ARBA" id="ARBA00023163"/>
    </source>
</evidence>
<feature type="DNA-binding region" description="H-T-H motif" evidence="4">
    <location>
        <begin position="38"/>
        <end position="57"/>
    </location>
</feature>
<name>A0A387BQY5_9MICO</name>
<dbReference type="PANTHER" id="PTHR30055:SF234">
    <property type="entry name" value="HTH-TYPE TRANSCRIPTIONAL REGULATOR BETI"/>
    <property type="match status" value="1"/>
</dbReference>
<dbReference type="GO" id="GO:0003700">
    <property type="term" value="F:DNA-binding transcription factor activity"/>
    <property type="evidence" value="ECO:0007669"/>
    <property type="project" value="TreeGrafter"/>
</dbReference>